<gene>
    <name evidence="1" type="ORF">BULFYP32_00001</name>
</gene>
<sequence>MFNKKNLKILIPILYHFFHKTIDNTKSILDL</sequence>
<reference evidence="1" key="1">
    <citation type="submission" date="2019-11" db="EMBL/GenBank/DDBJ databases">
        <authorList>
            <person name="Feng L."/>
        </authorList>
    </citation>
    <scope>NUCLEOTIDE SEQUENCE</scope>
    <source>
        <strain evidence="1">BuniformisLFYP32</strain>
    </source>
</reference>
<accession>A0A6N2QV31</accession>
<proteinExistence type="predicted"/>
<evidence type="ECO:0000313" key="1">
    <source>
        <dbReference type="EMBL" id="VYS71880.1"/>
    </source>
</evidence>
<protein>
    <submittedName>
        <fullName evidence="1">Uncharacterized protein</fullName>
    </submittedName>
</protein>
<dbReference type="AlphaFoldDB" id="A0A6N2QV31"/>
<organism evidence="1">
    <name type="scientific">Bacteroides uniformis</name>
    <dbReference type="NCBI Taxonomy" id="820"/>
    <lineage>
        <taxon>Bacteria</taxon>
        <taxon>Pseudomonadati</taxon>
        <taxon>Bacteroidota</taxon>
        <taxon>Bacteroidia</taxon>
        <taxon>Bacteroidales</taxon>
        <taxon>Bacteroidaceae</taxon>
        <taxon>Bacteroides</taxon>
    </lineage>
</organism>
<dbReference type="EMBL" id="CACRTC010000001">
    <property type="protein sequence ID" value="VYS71880.1"/>
    <property type="molecule type" value="Genomic_DNA"/>
</dbReference>
<name>A0A6N2QV31_BACUN</name>